<name>A0A4Y2FUE8_ARAVE</name>
<feature type="region of interest" description="Disordered" evidence="5">
    <location>
        <begin position="1"/>
        <end position="31"/>
    </location>
</feature>
<dbReference type="Gene3D" id="1.20.1250.20">
    <property type="entry name" value="MFS general substrate transporter like domains"/>
    <property type="match status" value="1"/>
</dbReference>
<feature type="transmembrane region" description="Helical" evidence="6">
    <location>
        <begin position="76"/>
        <end position="94"/>
    </location>
</feature>
<sequence length="215" mass="23104">MVKHGQTNETSKWNASEISCPSSSVPSKPANGSNFQGEFDWSTELQGYVLGAGFLSYLITQTPAGRLADAVGAKPLLVFSNALSGLLVIISPFAARWHVYALMAVQFLRGASQGVTTPATFKMLGNWIPRAERGTLNSLAVCGFSAGIAIGGLVTGWVCDIPGLGWPAAFYIWVYLDTSLSEAARRRYLRWAGVIVVCHFADYSSRSSSAVPYRS</sequence>
<dbReference type="PANTHER" id="PTHR11662:SF399">
    <property type="entry name" value="FI19708P1-RELATED"/>
    <property type="match status" value="1"/>
</dbReference>
<feature type="domain" description="Major facilitator superfamily (MFS) profile" evidence="7">
    <location>
        <begin position="1"/>
        <end position="215"/>
    </location>
</feature>
<dbReference type="GO" id="GO:0016020">
    <property type="term" value="C:membrane"/>
    <property type="evidence" value="ECO:0007669"/>
    <property type="project" value="UniProtKB-SubCell"/>
</dbReference>
<proteinExistence type="predicted"/>
<feature type="compositionally biased region" description="Polar residues" evidence="5">
    <location>
        <begin position="1"/>
        <end position="14"/>
    </location>
</feature>
<dbReference type="InterPro" id="IPR020846">
    <property type="entry name" value="MFS_dom"/>
</dbReference>
<accession>A0A4Y2FUE8</accession>
<evidence type="ECO:0000256" key="5">
    <source>
        <dbReference type="SAM" id="MobiDB-lite"/>
    </source>
</evidence>
<dbReference type="GO" id="GO:0022857">
    <property type="term" value="F:transmembrane transporter activity"/>
    <property type="evidence" value="ECO:0007669"/>
    <property type="project" value="InterPro"/>
</dbReference>
<keyword evidence="4 6" id="KW-0472">Membrane</keyword>
<dbReference type="InterPro" id="IPR050382">
    <property type="entry name" value="MFS_Na/Anion_cotransporter"/>
</dbReference>
<evidence type="ECO:0000256" key="1">
    <source>
        <dbReference type="ARBA" id="ARBA00004141"/>
    </source>
</evidence>
<reference evidence="8 9" key="1">
    <citation type="journal article" date="2019" name="Sci. Rep.">
        <title>Orb-weaving spider Araneus ventricosus genome elucidates the spidroin gene catalogue.</title>
        <authorList>
            <person name="Kono N."/>
            <person name="Nakamura H."/>
            <person name="Ohtoshi R."/>
            <person name="Moran D.A.P."/>
            <person name="Shinohara A."/>
            <person name="Yoshida Y."/>
            <person name="Fujiwara M."/>
            <person name="Mori M."/>
            <person name="Tomita M."/>
            <person name="Arakawa K."/>
        </authorList>
    </citation>
    <scope>NUCLEOTIDE SEQUENCE [LARGE SCALE GENOMIC DNA]</scope>
</reference>
<dbReference type="OrthoDB" id="6425860at2759"/>
<evidence type="ECO:0000313" key="9">
    <source>
        <dbReference type="Proteomes" id="UP000499080"/>
    </source>
</evidence>
<evidence type="ECO:0000313" key="8">
    <source>
        <dbReference type="EMBL" id="GBM44647.1"/>
    </source>
</evidence>
<keyword evidence="2 6" id="KW-0812">Transmembrane</keyword>
<dbReference type="InterPro" id="IPR036259">
    <property type="entry name" value="MFS_trans_sf"/>
</dbReference>
<feature type="compositionally biased region" description="Low complexity" evidence="5">
    <location>
        <begin position="16"/>
        <end position="29"/>
    </location>
</feature>
<dbReference type="SUPFAM" id="SSF103473">
    <property type="entry name" value="MFS general substrate transporter"/>
    <property type="match status" value="1"/>
</dbReference>
<evidence type="ECO:0000256" key="3">
    <source>
        <dbReference type="ARBA" id="ARBA00022989"/>
    </source>
</evidence>
<comment type="subcellular location">
    <subcellularLocation>
        <location evidence="1">Membrane</location>
        <topology evidence="1">Multi-pass membrane protein</topology>
    </subcellularLocation>
</comment>
<protein>
    <submittedName>
        <fullName evidence="8">Inorganic phosphate cotransporter</fullName>
    </submittedName>
</protein>
<dbReference type="PANTHER" id="PTHR11662">
    <property type="entry name" value="SOLUTE CARRIER FAMILY 17"/>
    <property type="match status" value="1"/>
</dbReference>
<dbReference type="AlphaFoldDB" id="A0A4Y2FUE8"/>
<evidence type="ECO:0000256" key="6">
    <source>
        <dbReference type="SAM" id="Phobius"/>
    </source>
</evidence>
<dbReference type="GO" id="GO:0006820">
    <property type="term" value="P:monoatomic anion transport"/>
    <property type="evidence" value="ECO:0007669"/>
    <property type="project" value="TreeGrafter"/>
</dbReference>
<evidence type="ECO:0000256" key="2">
    <source>
        <dbReference type="ARBA" id="ARBA00022692"/>
    </source>
</evidence>
<dbReference type="Proteomes" id="UP000499080">
    <property type="component" value="Unassembled WGS sequence"/>
</dbReference>
<dbReference type="EMBL" id="BGPR01001072">
    <property type="protein sequence ID" value="GBM44647.1"/>
    <property type="molecule type" value="Genomic_DNA"/>
</dbReference>
<keyword evidence="3 6" id="KW-1133">Transmembrane helix</keyword>
<feature type="transmembrane region" description="Helical" evidence="6">
    <location>
        <begin position="164"/>
        <end position="180"/>
    </location>
</feature>
<comment type="caution">
    <text evidence="8">The sequence shown here is derived from an EMBL/GenBank/DDBJ whole genome shotgun (WGS) entry which is preliminary data.</text>
</comment>
<evidence type="ECO:0000259" key="7">
    <source>
        <dbReference type="PROSITE" id="PS50850"/>
    </source>
</evidence>
<dbReference type="Pfam" id="PF07690">
    <property type="entry name" value="MFS_1"/>
    <property type="match status" value="1"/>
</dbReference>
<keyword evidence="9" id="KW-1185">Reference proteome</keyword>
<dbReference type="PROSITE" id="PS50850">
    <property type="entry name" value="MFS"/>
    <property type="match status" value="1"/>
</dbReference>
<dbReference type="InterPro" id="IPR011701">
    <property type="entry name" value="MFS"/>
</dbReference>
<gene>
    <name evidence="8" type="primary">Picot_35</name>
    <name evidence="8" type="ORF">AVEN_214181_1</name>
</gene>
<organism evidence="8 9">
    <name type="scientific">Araneus ventricosus</name>
    <name type="common">Orbweaver spider</name>
    <name type="synonym">Epeira ventricosa</name>
    <dbReference type="NCBI Taxonomy" id="182803"/>
    <lineage>
        <taxon>Eukaryota</taxon>
        <taxon>Metazoa</taxon>
        <taxon>Ecdysozoa</taxon>
        <taxon>Arthropoda</taxon>
        <taxon>Chelicerata</taxon>
        <taxon>Arachnida</taxon>
        <taxon>Araneae</taxon>
        <taxon>Araneomorphae</taxon>
        <taxon>Entelegynae</taxon>
        <taxon>Araneoidea</taxon>
        <taxon>Araneidae</taxon>
        <taxon>Araneus</taxon>
    </lineage>
</organism>
<evidence type="ECO:0000256" key="4">
    <source>
        <dbReference type="ARBA" id="ARBA00023136"/>
    </source>
</evidence>